<gene>
    <name evidence="1" type="ORF">LOK49_LG06G00712</name>
</gene>
<dbReference type="EMBL" id="CM045762">
    <property type="protein sequence ID" value="KAI8012771.1"/>
    <property type="molecule type" value="Genomic_DNA"/>
</dbReference>
<accession>A0ACC0HL45</accession>
<protein>
    <submittedName>
        <fullName evidence="1">F-box/LRR-repeat protein</fullName>
    </submittedName>
</protein>
<name>A0ACC0HL45_9ERIC</name>
<sequence length="476" mass="55312">MSGCENEKRLKKSDSFKEEDQISNLPEPLLCHILSLLSMKDAVKTSLLGPKWKDLWAAVPNLEFDFKSMYHPNGPCCDSEDKLSKFMDFVEGGLILRDGLNIQKFNLSCFQICDFSQIYAWICNVITCNVQEIDIRLSVHPYGQLPWRLLTCKTLGVLKLTGRFVLNVPANICFPSLKILHLRSLIYTDDASIEKLFSSCPILEDLDVVRHDWDNVWSFNVSVQSLRRLSLCFHPKGFEFLKDHQHKIMVDTPNLEYLKLHNYVSEDYMFYNISCLVEADLDIIRPRVSSVRRSIFSKGVGKLFMRMSTVKLLSLSTRTLCVLLFVHDLRYNNIPTFHNLVRLKLGLDPFLGWHLLPKLLVSSPNLEVLCFEQGLVYVKNNNPNDHHIRFRSMPQEVPECLLTHLKTIEIHKLVGKIDELKLIKYFLKNAMVLKNMTIRCHCMNVVWNVRDRLLMFHDEIWKCPWGSSSCQVKFII</sequence>
<keyword evidence="2" id="KW-1185">Reference proteome</keyword>
<dbReference type="Proteomes" id="UP001060215">
    <property type="component" value="Chromosome 5"/>
</dbReference>
<evidence type="ECO:0000313" key="1">
    <source>
        <dbReference type="EMBL" id="KAI8012771.1"/>
    </source>
</evidence>
<comment type="caution">
    <text evidence="1">The sequence shown here is derived from an EMBL/GenBank/DDBJ whole genome shotgun (WGS) entry which is preliminary data.</text>
</comment>
<reference evidence="1 2" key="1">
    <citation type="journal article" date="2022" name="Plant J.">
        <title>Chromosome-level genome of Camellia lanceoleosa provides a valuable resource for understanding genome evolution and self-incompatibility.</title>
        <authorList>
            <person name="Gong W."/>
            <person name="Xiao S."/>
            <person name="Wang L."/>
            <person name="Liao Z."/>
            <person name="Chang Y."/>
            <person name="Mo W."/>
            <person name="Hu G."/>
            <person name="Li W."/>
            <person name="Zhao G."/>
            <person name="Zhu H."/>
            <person name="Hu X."/>
            <person name="Ji K."/>
            <person name="Xiang X."/>
            <person name="Song Q."/>
            <person name="Yuan D."/>
            <person name="Jin S."/>
            <person name="Zhang L."/>
        </authorList>
    </citation>
    <scope>NUCLEOTIDE SEQUENCE [LARGE SCALE GENOMIC DNA]</scope>
    <source>
        <strain evidence="1">SQ_2022a</strain>
    </source>
</reference>
<evidence type="ECO:0000313" key="2">
    <source>
        <dbReference type="Proteomes" id="UP001060215"/>
    </source>
</evidence>
<organism evidence="1 2">
    <name type="scientific">Camellia lanceoleosa</name>
    <dbReference type="NCBI Taxonomy" id="1840588"/>
    <lineage>
        <taxon>Eukaryota</taxon>
        <taxon>Viridiplantae</taxon>
        <taxon>Streptophyta</taxon>
        <taxon>Embryophyta</taxon>
        <taxon>Tracheophyta</taxon>
        <taxon>Spermatophyta</taxon>
        <taxon>Magnoliopsida</taxon>
        <taxon>eudicotyledons</taxon>
        <taxon>Gunneridae</taxon>
        <taxon>Pentapetalae</taxon>
        <taxon>asterids</taxon>
        <taxon>Ericales</taxon>
        <taxon>Theaceae</taxon>
        <taxon>Camellia</taxon>
    </lineage>
</organism>
<proteinExistence type="predicted"/>